<keyword evidence="6" id="KW-0769">Symport</keyword>
<sequence>MSQPTVPGGTPAPGGTAPGGTAHERLPRKAALASFVGSMLEYYDFFIYGAAAGLVFPQVFFPESDPSTGTLISLATFGVAYVARPLGAVVIGHFGDRVGRKRMLVLTLLLMGVSTFLIGALPSYAAIGVAAPVLLVVLRVLQGLSAAGEQSGANSLTLEHAPEGRRGFFTSFTLSGTQAGLILANVVFLLVALLPEDQLLTWGWRIPFFLSAVVVAVGYWVRRSLPETAEFERASEEEQVAKLPVAVLFRDHWASVLRVVLCALVSVVSTIVSTWALAHGTNVVGMERSTLLWMVILANVVALGVLPLWARLSDRVGRRPVFALGALGSAALAFPFLWALQQGSGPLVVVFGVALFGVVYSAANGIWPSFYGEMFGTRVRYSGTAIGTQIGFALGGFSPAIAAAIVGEGPGGWVPVALLTAGAATVAGLCALTARETAHVPLEQLGDVHTRAAARQKTLTRA</sequence>
<reference evidence="15" key="1">
    <citation type="submission" date="2016-10" db="EMBL/GenBank/DDBJ databases">
        <authorList>
            <person name="Varghese N."/>
            <person name="Submissions S."/>
        </authorList>
    </citation>
    <scope>NUCLEOTIDE SEQUENCE [LARGE SCALE GENOMIC DNA]</scope>
    <source>
        <strain evidence="15">DSM 45421</strain>
    </source>
</reference>
<evidence type="ECO:0000256" key="10">
    <source>
        <dbReference type="ARBA" id="ARBA00039918"/>
    </source>
</evidence>
<dbReference type="GO" id="GO:0005886">
    <property type="term" value="C:plasma membrane"/>
    <property type="evidence" value="ECO:0007669"/>
    <property type="project" value="UniProtKB-SubCell"/>
</dbReference>
<dbReference type="PANTHER" id="PTHR43045:SF1">
    <property type="entry name" value="SHIKIMATE TRANSPORTER"/>
    <property type="match status" value="1"/>
</dbReference>
<comment type="function">
    <text evidence="9">May be a proton symporter involved in the uptake of osmolytes such as proline and glycine betaine.</text>
</comment>
<evidence type="ECO:0000259" key="13">
    <source>
        <dbReference type="PROSITE" id="PS50850"/>
    </source>
</evidence>
<dbReference type="InterPro" id="IPR036259">
    <property type="entry name" value="MFS_trans_sf"/>
</dbReference>
<evidence type="ECO:0000313" key="14">
    <source>
        <dbReference type="EMBL" id="SDC90246.1"/>
    </source>
</evidence>
<dbReference type="CDD" id="cd17369">
    <property type="entry name" value="MFS_ShiA_like"/>
    <property type="match status" value="1"/>
</dbReference>
<keyword evidence="5 12" id="KW-0812">Transmembrane</keyword>
<evidence type="ECO:0000256" key="7">
    <source>
        <dbReference type="ARBA" id="ARBA00022989"/>
    </source>
</evidence>
<feature type="compositionally biased region" description="Low complexity" evidence="11">
    <location>
        <begin position="7"/>
        <end position="21"/>
    </location>
</feature>
<keyword evidence="3" id="KW-0813">Transport</keyword>
<keyword evidence="8 12" id="KW-0472">Membrane</keyword>
<evidence type="ECO:0000256" key="1">
    <source>
        <dbReference type="ARBA" id="ARBA00004651"/>
    </source>
</evidence>
<evidence type="ECO:0000256" key="2">
    <source>
        <dbReference type="ARBA" id="ARBA00008240"/>
    </source>
</evidence>
<feature type="transmembrane region" description="Helical" evidence="12">
    <location>
        <begin position="72"/>
        <end position="91"/>
    </location>
</feature>
<keyword evidence="7 12" id="KW-1133">Transmembrane helix</keyword>
<dbReference type="PANTHER" id="PTHR43045">
    <property type="entry name" value="SHIKIMATE TRANSPORTER"/>
    <property type="match status" value="1"/>
</dbReference>
<feature type="transmembrane region" description="Helical" evidence="12">
    <location>
        <begin position="42"/>
        <end position="60"/>
    </location>
</feature>
<dbReference type="InterPro" id="IPR011701">
    <property type="entry name" value="MFS"/>
</dbReference>
<evidence type="ECO:0000313" key="15">
    <source>
        <dbReference type="Proteomes" id="UP000199416"/>
    </source>
</evidence>
<dbReference type="Pfam" id="PF07690">
    <property type="entry name" value="MFS_1"/>
    <property type="match status" value="1"/>
</dbReference>
<dbReference type="OrthoDB" id="3768022at2"/>
<feature type="transmembrane region" description="Helical" evidence="12">
    <location>
        <begin position="103"/>
        <end position="121"/>
    </location>
</feature>
<accession>A0A1G6QEX7</accession>
<dbReference type="EMBL" id="FMZF01000004">
    <property type="protein sequence ID" value="SDC90246.1"/>
    <property type="molecule type" value="Genomic_DNA"/>
</dbReference>
<keyword evidence="4" id="KW-1003">Cell membrane</keyword>
<feature type="transmembrane region" description="Helical" evidence="12">
    <location>
        <begin position="202"/>
        <end position="221"/>
    </location>
</feature>
<proteinExistence type="inferred from homology"/>
<protein>
    <recommendedName>
        <fullName evidence="10">Putative proline/betaine transporter</fullName>
    </recommendedName>
</protein>
<dbReference type="RefSeq" id="WP_091366639.1">
    <property type="nucleotide sequence ID" value="NZ_FMZF01000004.1"/>
</dbReference>
<evidence type="ECO:0000256" key="6">
    <source>
        <dbReference type="ARBA" id="ARBA00022847"/>
    </source>
</evidence>
<feature type="transmembrane region" description="Helical" evidence="12">
    <location>
        <begin position="290"/>
        <end position="309"/>
    </location>
</feature>
<dbReference type="InterPro" id="IPR020846">
    <property type="entry name" value="MFS_dom"/>
</dbReference>
<feature type="transmembrane region" description="Helical" evidence="12">
    <location>
        <begin position="321"/>
        <end position="340"/>
    </location>
</feature>
<dbReference type="AlphaFoldDB" id="A0A1G6QEX7"/>
<dbReference type="Proteomes" id="UP000199416">
    <property type="component" value="Unassembled WGS sequence"/>
</dbReference>
<comment type="similarity">
    <text evidence="2">Belongs to the major facilitator superfamily. Metabolite:H+ Symporter (MHS) family (TC 2.A.1.6) family.</text>
</comment>
<feature type="transmembrane region" description="Helical" evidence="12">
    <location>
        <begin position="412"/>
        <end position="434"/>
    </location>
</feature>
<dbReference type="GO" id="GO:0015293">
    <property type="term" value="F:symporter activity"/>
    <property type="evidence" value="ECO:0007669"/>
    <property type="project" value="UniProtKB-KW"/>
</dbReference>
<evidence type="ECO:0000256" key="11">
    <source>
        <dbReference type="SAM" id="MobiDB-lite"/>
    </source>
</evidence>
<dbReference type="Gene3D" id="1.20.1250.20">
    <property type="entry name" value="MFS general substrate transporter like domains"/>
    <property type="match status" value="1"/>
</dbReference>
<feature type="transmembrane region" description="Helical" evidence="12">
    <location>
        <begin position="379"/>
        <end position="406"/>
    </location>
</feature>
<evidence type="ECO:0000256" key="3">
    <source>
        <dbReference type="ARBA" id="ARBA00022448"/>
    </source>
</evidence>
<feature type="transmembrane region" description="Helical" evidence="12">
    <location>
        <begin position="256"/>
        <end position="278"/>
    </location>
</feature>
<feature type="transmembrane region" description="Helical" evidence="12">
    <location>
        <begin position="168"/>
        <end position="190"/>
    </location>
</feature>
<evidence type="ECO:0000256" key="8">
    <source>
        <dbReference type="ARBA" id="ARBA00023136"/>
    </source>
</evidence>
<feature type="region of interest" description="Disordered" evidence="11">
    <location>
        <begin position="1"/>
        <end position="23"/>
    </location>
</feature>
<feature type="transmembrane region" description="Helical" evidence="12">
    <location>
        <begin position="346"/>
        <end position="367"/>
    </location>
</feature>
<feature type="transmembrane region" description="Helical" evidence="12">
    <location>
        <begin position="127"/>
        <end position="147"/>
    </location>
</feature>
<gene>
    <name evidence="14" type="ORF">SAMN05660690_2845</name>
</gene>
<organism evidence="14 15">
    <name type="scientific">Geodermatophilus telluris</name>
    <dbReference type="NCBI Taxonomy" id="1190417"/>
    <lineage>
        <taxon>Bacteria</taxon>
        <taxon>Bacillati</taxon>
        <taxon>Actinomycetota</taxon>
        <taxon>Actinomycetes</taxon>
        <taxon>Geodermatophilales</taxon>
        <taxon>Geodermatophilaceae</taxon>
        <taxon>Geodermatophilus</taxon>
    </lineage>
</organism>
<evidence type="ECO:0000256" key="5">
    <source>
        <dbReference type="ARBA" id="ARBA00022692"/>
    </source>
</evidence>
<dbReference type="SUPFAM" id="SSF103473">
    <property type="entry name" value="MFS general substrate transporter"/>
    <property type="match status" value="1"/>
</dbReference>
<evidence type="ECO:0000256" key="4">
    <source>
        <dbReference type="ARBA" id="ARBA00022475"/>
    </source>
</evidence>
<comment type="subcellular location">
    <subcellularLocation>
        <location evidence="1">Cell membrane</location>
        <topology evidence="1">Multi-pass membrane protein</topology>
    </subcellularLocation>
</comment>
<keyword evidence="15" id="KW-1185">Reference proteome</keyword>
<dbReference type="FunFam" id="1.20.1250.20:FF:000001">
    <property type="entry name" value="Dicarboxylate MFS transporter"/>
    <property type="match status" value="1"/>
</dbReference>
<feature type="domain" description="Major facilitator superfamily (MFS) profile" evidence="13">
    <location>
        <begin position="30"/>
        <end position="439"/>
    </location>
</feature>
<dbReference type="PROSITE" id="PS50850">
    <property type="entry name" value="MFS"/>
    <property type="match status" value="1"/>
</dbReference>
<evidence type="ECO:0000256" key="9">
    <source>
        <dbReference type="ARBA" id="ARBA00037295"/>
    </source>
</evidence>
<evidence type="ECO:0000256" key="12">
    <source>
        <dbReference type="SAM" id="Phobius"/>
    </source>
</evidence>
<dbReference type="STRING" id="1190417.SAMN05660690_2845"/>
<name>A0A1G6QEX7_9ACTN</name>